<dbReference type="PANTHER" id="PTHR14890">
    <property type="entry name" value="FANCONI ANEMIA CORE COMPLEX-ASSOCIATED PROTEIN 100"/>
    <property type="match status" value="1"/>
</dbReference>
<evidence type="ECO:0000313" key="3">
    <source>
        <dbReference type="Proteomes" id="UP000317494"/>
    </source>
</evidence>
<evidence type="ECO:0000313" key="2">
    <source>
        <dbReference type="EMBL" id="TPX50605.1"/>
    </source>
</evidence>
<dbReference type="GO" id="GO:0005654">
    <property type="term" value="C:nucleoplasm"/>
    <property type="evidence" value="ECO:0007669"/>
    <property type="project" value="TreeGrafter"/>
</dbReference>
<evidence type="ECO:0000313" key="4">
    <source>
        <dbReference type="Proteomes" id="UP000320475"/>
    </source>
</evidence>
<keyword evidence="3" id="KW-1185">Reference proteome</keyword>
<name>A0A507CQF2_9FUNG</name>
<comment type="caution">
    <text evidence="1">The sequence shown here is derived from an EMBL/GenBank/DDBJ whole genome shotgun (WGS) entry which is preliminary data.</text>
</comment>
<organism evidence="1 3">
    <name type="scientific">Synchytrium endobioticum</name>
    <dbReference type="NCBI Taxonomy" id="286115"/>
    <lineage>
        <taxon>Eukaryota</taxon>
        <taxon>Fungi</taxon>
        <taxon>Fungi incertae sedis</taxon>
        <taxon>Chytridiomycota</taxon>
        <taxon>Chytridiomycota incertae sedis</taxon>
        <taxon>Chytridiomycetes</taxon>
        <taxon>Synchytriales</taxon>
        <taxon>Synchytriaceae</taxon>
        <taxon>Synchytrium</taxon>
    </lineage>
</organism>
<reference evidence="3 4" key="1">
    <citation type="journal article" date="2019" name="Sci. Rep.">
        <title>Comparative genomics of chytrid fungi reveal insights into the obligate biotrophic and pathogenic lifestyle of Synchytrium endobioticum.</title>
        <authorList>
            <person name="van de Vossenberg B.T.L.H."/>
            <person name="Warris S."/>
            <person name="Nguyen H.D.T."/>
            <person name="van Gent-Pelzer M.P.E."/>
            <person name="Joly D.L."/>
            <person name="van de Geest H.C."/>
            <person name="Bonants P.J.M."/>
            <person name="Smith D.S."/>
            <person name="Levesque C.A."/>
            <person name="van der Lee T.A.J."/>
        </authorList>
    </citation>
    <scope>NUCLEOTIDE SEQUENCE [LARGE SCALE GENOMIC DNA]</scope>
    <source>
        <strain evidence="2 4">LEV6574</strain>
        <strain evidence="1 3">MB42</strain>
    </source>
</reference>
<dbReference type="GO" id="GO:0036297">
    <property type="term" value="P:interstrand cross-link repair"/>
    <property type="evidence" value="ECO:0007669"/>
    <property type="project" value="InterPro"/>
</dbReference>
<dbReference type="AlphaFoldDB" id="A0A507CQF2"/>
<dbReference type="GO" id="GO:0043240">
    <property type="term" value="C:Fanconi anaemia nuclear complex"/>
    <property type="evidence" value="ECO:0007669"/>
    <property type="project" value="InterPro"/>
</dbReference>
<gene>
    <name evidence="2" type="ORF">SeLEV6574_g00813</name>
    <name evidence="1" type="ORF">SeMB42_g05619</name>
</gene>
<dbReference type="Proteomes" id="UP000320475">
    <property type="component" value="Unassembled WGS sequence"/>
</dbReference>
<accession>A0A507CQF2</accession>
<proteinExistence type="predicted"/>
<sequence>MASIQLGPAVWNHSGSYSHAYEPSTETLALRIRPNLIHIIREGALKEIWRLPHDIKHLTLGHQVLPNQAAITFVLVLDASGSLWNVLLGRNARSRKAARDSVPTSYVRDSEHLVMKFDGECGYMNAWVNSQAIHVVTTNQDQSSSTLIQWELTEEARTARFILSQRHLWLYQSNHRVTCSMIVACDQHLDSGVVIISPELYASIVSEPLPTRGSSPLLLFGTKEGNICYAASNSDEARVVYVMHEEILFIGTLSNTQAPENSKISAKRSALGDQKANSLIVIGNRGTILILSAKHAGPHAPPSLNIEELLIPQPVLSVDLFQTTLMSIIEDGRLARIDLHRNEKGEWPKLLIPKYLTVSRNQILVKCCGAASKDGMFSVCSTSSEARVHTFKLPALLDKRVPHPVNAITLRRDIKTTLSELSAITELQSTLTSQNTALNNAITQIAPSIKILQSLSPAYTRTNKQPRMKVSCNVLPSPVPVTRRSSDVHTAYIKVGLRVKSKESVDLSDGWNVMVQVSSIIGSNECTTLRFGIRTLPCAFYWEREVPISFRFITFPIHVSIALCWVSPHITSIQGTTTKHEIQSTVFDILDFTTPTLSPLVDWGWARHDIDVGGLDTVGRHCISRDDFAMRVDHILRNRGTGGTSMAMEAPSQAKTYTFYLKPKPGCEYTDEMDVDEPDGNEDALTRVIRRFLPDVVHSEHHSRKDLESMIPHSGFAYFCVPTSHWRTTLTLTTRRDDTDSTRVHASLTIAADSQTTIHAVMISVLLRVYRGMSDLSATNWAGVIDRIREIEKEIIEGKKTHFDEVLLTIILTDTEYTYEFQQPQTYIKHFMLMLDKRLFRVNSGGWGETV</sequence>
<dbReference type="Proteomes" id="UP000317494">
    <property type="component" value="Unassembled WGS sequence"/>
</dbReference>
<dbReference type="InterPro" id="IPR029251">
    <property type="entry name" value="Faap100"/>
</dbReference>
<dbReference type="EMBL" id="QEAN01000275">
    <property type="protein sequence ID" value="TPX41318.1"/>
    <property type="molecule type" value="Genomic_DNA"/>
</dbReference>
<dbReference type="EMBL" id="QEAM01000015">
    <property type="protein sequence ID" value="TPX50605.1"/>
    <property type="molecule type" value="Genomic_DNA"/>
</dbReference>
<dbReference type="PANTHER" id="PTHR14890:SF1">
    <property type="entry name" value="FANCONI ANEMIA CORE COMPLEX-ASSOCIATED PROTEIN 100"/>
    <property type="match status" value="1"/>
</dbReference>
<dbReference type="VEuPathDB" id="FungiDB:SeMB42_g05619"/>
<protein>
    <submittedName>
        <fullName evidence="1">Uncharacterized protein</fullName>
    </submittedName>
</protein>
<evidence type="ECO:0000313" key="1">
    <source>
        <dbReference type="EMBL" id="TPX41318.1"/>
    </source>
</evidence>